<keyword evidence="1" id="KW-0812">Transmembrane</keyword>
<organism evidence="2 3">
    <name type="scientific">Fumia xinanensis</name>
    <dbReference type="NCBI Taxonomy" id="2763659"/>
    <lineage>
        <taxon>Bacteria</taxon>
        <taxon>Bacillati</taxon>
        <taxon>Bacillota</taxon>
        <taxon>Clostridia</taxon>
        <taxon>Eubacteriales</taxon>
        <taxon>Oscillospiraceae</taxon>
        <taxon>Fumia</taxon>
    </lineage>
</organism>
<evidence type="ECO:0000256" key="1">
    <source>
        <dbReference type="SAM" id="Phobius"/>
    </source>
</evidence>
<accession>A0A926E494</accession>
<keyword evidence="1" id="KW-1133">Transmembrane helix</keyword>
<sequence length="227" mass="25662">MDNKIVTETIPEKDERKSSRKRAYILIAVLLLIILLILLLQRCTQGNPVDGGVHPSVSDSITNGSLTPETTEPIEPDYFNVKINATPVIENGKMNLRAENNSENKFACQIEVVVQRYKDETAFPAAEKIYTERGEQFYAVSIDPDTKSYKLTPIDNITGYQYVSLDDYETVIYQSDKIFPNQSLEYCTITENLEKGKYFGTAKYTLYDPESGEQAGVFNVMLDITVK</sequence>
<protein>
    <submittedName>
        <fullName evidence="2">Uncharacterized protein</fullName>
    </submittedName>
</protein>
<dbReference type="EMBL" id="JACRSV010000004">
    <property type="protein sequence ID" value="MBC8560787.1"/>
    <property type="molecule type" value="Genomic_DNA"/>
</dbReference>
<keyword evidence="3" id="KW-1185">Reference proteome</keyword>
<feature type="transmembrane region" description="Helical" evidence="1">
    <location>
        <begin position="23"/>
        <end position="40"/>
    </location>
</feature>
<evidence type="ECO:0000313" key="2">
    <source>
        <dbReference type="EMBL" id="MBC8560787.1"/>
    </source>
</evidence>
<gene>
    <name evidence="2" type="ORF">H8710_12000</name>
</gene>
<evidence type="ECO:0000313" key="3">
    <source>
        <dbReference type="Proteomes" id="UP000610760"/>
    </source>
</evidence>
<keyword evidence="1" id="KW-0472">Membrane</keyword>
<name>A0A926E494_9FIRM</name>
<dbReference type="AlphaFoldDB" id="A0A926E494"/>
<comment type="caution">
    <text evidence="2">The sequence shown here is derived from an EMBL/GenBank/DDBJ whole genome shotgun (WGS) entry which is preliminary data.</text>
</comment>
<proteinExistence type="predicted"/>
<reference evidence="2" key="1">
    <citation type="submission" date="2020-08" db="EMBL/GenBank/DDBJ databases">
        <title>Genome public.</title>
        <authorList>
            <person name="Liu C."/>
            <person name="Sun Q."/>
        </authorList>
    </citation>
    <scope>NUCLEOTIDE SEQUENCE</scope>
    <source>
        <strain evidence="2">NSJ-33</strain>
    </source>
</reference>
<dbReference type="Proteomes" id="UP000610760">
    <property type="component" value="Unassembled WGS sequence"/>
</dbReference>
<dbReference type="RefSeq" id="WP_249296071.1">
    <property type="nucleotide sequence ID" value="NZ_JACRSV010000004.1"/>
</dbReference>